<evidence type="ECO:0000256" key="3">
    <source>
        <dbReference type="ARBA" id="ARBA00022628"/>
    </source>
</evidence>
<gene>
    <name evidence="8" type="ORF">BU251_04945</name>
</gene>
<comment type="similarity">
    <text evidence="1">Belongs to the vitamin-B12 dependent methionine synthase family.</text>
</comment>
<keyword evidence="9" id="KW-1185">Reference proteome</keyword>
<keyword evidence="3" id="KW-0846">Cobalamin</keyword>
<dbReference type="Proteomes" id="UP000287243">
    <property type="component" value="Chromosome"/>
</dbReference>
<evidence type="ECO:0000256" key="4">
    <source>
        <dbReference type="ARBA" id="ARBA00022679"/>
    </source>
</evidence>
<accession>A0A410P4S5</accession>
<dbReference type="SUPFAM" id="SSF51717">
    <property type="entry name" value="Dihydropteroate synthetase-like"/>
    <property type="match status" value="1"/>
</dbReference>
<dbReference type="AlphaFoldDB" id="A0A410P4S5"/>
<dbReference type="PANTHER" id="PTHR45833">
    <property type="entry name" value="METHIONINE SYNTHASE"/>
    <property type="match status" value="1"/>
</dbReference>
<keyword evidence="4 8" id="KW-0808">Transferase</keyword>
<reference evidence="8 9" key="1">
    <citation type="submission" date="2017-01" db="EMBL/GenBank/DDBJ databases">
        <title>First insights into the biology of 'candidatus Vampirococcus archaeovorus'.</title>
        <authorList>
            <person name="Kizina J."/>
            <person name="Jordan S."/>
            <person name="Stueber K."/>
            <person name="Reinhardt R."/>
            <person name="Harder J."/>
        </authorList>
    </citation>
    <scope>NUCLEOTIDE SEQUENCE [LARGE SCALE GENOMIC DNA]</scope>
    <source>
        <strain evidence="8 9">LiM</strain>
    </source>
</reference>
<dbReference type="GO" id="GO:0050667">
    <property type="term" value="P:homocysteine metabolic process"/>
    <property type="evidence" value="ECO:0007669"/>
    <property type="project" value="TreeGrafter"/>
</dbReference>
<dbReference type="GO" id="GO:0005829">
    <property type="term" value="C:cytosol"/>
    <property type="evidence" value="ECO:0007669"/>
    <property type="project" value="TreeGrafter"/>
</dbReference>
<proteinExistence type="inferred from homology"/>
<dbReference type="GO" id="GO:0046653">
    <property type="term" value="P:tetrahydrofolate metabolic process"/>
    <property type="evidence" value="ECO:0007669"/>
    <property type="project" value="TreeGrafter"/>
</dbReference>
<dbReference type="GO" id="GO:0031419">
    <property type="term" value="F:cobalamin binding"/>
    <property type="evidence" value="ECO:0007669"/>
    <property type="project" value="UniProtKB-KW"/>
</dbReference>
<dbReference type="InterPro" id="IPR011005">
    <property type="entry name" value="Dihydropteroate_synth-like_sf"/>
</dbReference>
<organism evidence="8 9">
    <name type="scientific">Velamenicoccus archaeovorus</name>
    <dbReference type="NCBI Taxonomy" id="1930593"/>
    <lineage>
        <taxon>Bacteria</taxon>
        <taxon>Pseudomonadati</taxon>
        <taxon>Candidatus Omnitrophota</taxon>
        <taxon>Candidatus Velamenicoccus</taxon>
    </lineage>
</organism>
<dbReference type="RefSeq" id="WP_128699773.1">
    <property type="nucleotide sequence ID" value="NZ_CP019384.1"/>
</dbReference>
<feature type="domain" description="Pterin-binding" evidence="7">
    <location>
        <begin position="1"/>
        <end position="247"/>
    </location>
</feature>
<evidence type="ECO:0000256" key="2">
    <source>
        <dbReference type="ARBA" id="ARBA00022603"/>
    </source>
</evidence>
<dbReference type="InterPro" id="IPR050554">
    <property type="entry name" value="Met_Synthase/Corrinoid"/>
</dbReference>
<dbReference type="PROSITE" id="PS50972">
    <property type="entry name" value="PTERIN_BINDING"/>
    <property type="match status" value="1"/>
</dbReference>
<dbReference type="PANTHER" id="PTHR45833:SF1">
    <property type="entry name" value="METHIONINE SYNTHASE"/>
    <property type="match status" value="1"/>
</dbReference>
<evidence type="ECO:0000313" key="9">
    <source>
        <dbReference type="Proteomes" id="UP000287243"/>
    </source>
</evidence>
<dbReference type="GO" id="GO:0032259">
    <property type="term" value="P:methylation"/>
    <property type="evidence" value="ECO:0007669"/>
    <property type="project" value="UniProtKB-KW"/>
</dbReference>
<dbReference type="Gene3D" id="3.20.20.20">
    <property type="entry name" value="Dihydropteroate synthase-like"/>
    <property type="match status" value="1"/>
</dbReference>
<evidence type="ECO:0000313" key="8">
    <source>
        <dbReference type="EMBL" id="QAT17122.1"/>
    </source>
</evidence>
<name>A0A410P4S5_VELA1</name>
<keyword evidence="2 8" id="KW-0489">Methyltransferase</keyword>
<dbReference type="NCBIfam" id="NF005719">
    <property type="entry name" value="PRK07535.1"/>
    <property type="match status" value="1"/>
</dbReference>
<dbReference type="Pfam" id="PF00809">
    <property type="entry name" value="Pterin_bind"/>
    <property type="match status" value="1"/>
</dbReference>
<sequence length="266" mass="28875">MYIIGELINGMYRNVREALAERDASAIKTLARRQVEAGADALDVNCGPLSKDPVQDMRWLVEAIQSEVAVPLCLDSTKQAVIEEGLKACRGKAIINSTTADTDKLDAYLALALKHRASLIALTVDKKGVPQDKERRLELAAFILERAAGAGLDAAELYLDPVLLPVNVAQNQLEDILRVIGDFKLLTTPAVKSVVGLSNISQGSKNRSIINRTFLVMAQAAGLEAAILDPLDQELMRSLITGALILNKAIYCDSYIEAYLKSKLKS</sequence>
<protein>
    <submittedName>
        <fullName evidence="8">5-methyltetrahydrofolate:corrinoid iron-sulfur protein methyltransferase</fullName>
    </submittedName>
</protein>
<dbReference type="GO" id="GO:0008705">
    <property type="term" value="F:methionine synthase activity"/>
    <property type="evidence" value="ECO:0007669"/>
    <property type="project" value="TreeGrafter"/>
</dbReference>
<keyword evidence="5" id="KW-0479">Metal-binding</keyword>
<evidence type="ECO:0000259" key="7">
    <source>
        <dbReference type="PROSITE" id="PS50972"/>
    </source>
</evidence>
<evidence type="ECO:0000256" key="1">
    <source>
        <dbReference type="ARBA" id="ARBA00010398"/>
    </source>
</evidence>
<dbReference type="InterPro" id="IPR000489">
    <property type="entry name" value="Pterin-binding_dom"/>
</dbReference>
<dbReference type="EMBL" id="CP019384">
    <property type="protein sequence ID" value="QAT17122.1"/>
    <property type="molecule type" value="Genomic_DNA"/>
</dbReference>
<dbReference type="KEGG" id="vai:BU251_04945"/>
<dbReference type="OrthoDB" id="9803687at2"/>
<evidence type="ECO:0000256" key="5">
    <source>
        <dbReference type="ARBA" id="ARBA00022723"/>
    </source>
</evidence>
<dbReference type="GO" id="GO:0046872">
    <property type="term" value="F:metal ion binding"/>
    <property type="evidence" value="ECO:0007669"/>
    <property type="project" value="UniProtKB-KW"/>
</dbReference>
<evidence type="ECO:0000256" key="6">
    <source>
        <dbReference type="ARBA" id="ARBA00023285"/>
    </source>
</evidence>
<keyword evidence="6" id="KW-0170">Cobalt</keyword>